<dbReference type="EMBL" id="MU032349">
    <property type="protein sequence ID" value="KAF3763572.1"/>
    <property type="molecule type" value="Genomic_DNA"/>
</dbReference>
<gene>
    <name evidence="3" type="ORF">M406DRAFT_332044</name>
    <name evidence="2" type="ORF">M406DRAFT_335305</name>
</gene>
<dbReference type="RefSeq" id="XP_040774533.1">
    <property type="nucleotide sequence ID" value="XM_040920706.1"/>
</dbReference>
<feature type="region of interest" description="Disordered" evidence="1">
    <location>
        <begin position="190"/>
        <end position="234"/>
    </location>
</feature>
<feature type="compositionally biased region" description="Basic and acidic residues" evidence="1">
    <location>
        <begin position="137"/>
        <end position="154"/>
    </location>
</feature>
<evidence type="ECO:0000313" key="2">
    <source>
        <dbReference type="EMBL" id="KAF3760110.1"/>
    </source>
</evidence>
<sequence>MASPTEYQGGVYAFLKARKEQRLRELRNCWHAVSLRLAAWQPALEGYYDAEEDTAEKWVAFLRASPAFEALARFFSLCKALLSPHRSPPELLAASPNGVDPTPLLASSDKPSGHQGHDHESDQDQDEPPQNNATDLSWHDDDDHHRRQENHPKDDDDDDAAIAVTTTPTRHYEDHKECRKQEEDAYTCLYASSQSSEPRYSLGPPQQRPHCTSRADDHHLWSTKGPGAEALQAS</sequence>
<evidence type="ECO:0000313" key="3">
    <source>
        <dbReference type="EMBL" id="KAF3763572.1"/>
    </source>
</evidence>
<accession>A0A9P4XZD4</accession>
<dbReference type="Proteomes" id="UP000803844">
    <property type="component" value="Unassembled WGS sequence"/>
</dbReference>
<feature type="region of interest" description="Disordered" evidence="1">
    <location>
        <begin position="92"/>
        <end position="160"/>
    </location>
</feature>
<dbReference type="EMBL" id="MU032354">
    <property type="protein sequence ID" value="KAF3760110.1"/>
    <property type="molecule type" value="Genomic_DNA"/>
</dbReference>
<keyword evidence="4" id="KW-1185">Reference proteome</keyword>
<protein>
    <submittedName>
        <fullName evidence="3">Uncharacterized protein</fullName>
    </submittedName>
</protein>
<reference evidence="3" key="1">
    <citation type="journal article" date="2020" name="Phytopathology">
        <title>Genome sequence of the chestnut blight fungus Cryphonectria parasitica EP155: A fundamental resource for an archetypical invasive plant pathogen.</title>
        <authorList>
            <person name="Crouch J.A."/>
            <person name="Dawe A."/>
            <person name="Aerts A."/>
            <person name="Barry K."/>
            <person name="Churchill A.C.L."/>
            <person name="Grimwood J."/>
            <person name="Hillman B."/>
            <person name="Milgroom M.G."/>
            <person name="Pangilinan J."/>
            <person name="Smith M."/>
            <person name="Salamov A."/>
            <person name="Schmutz J."/>
            <person name="Yadav J."/>
            <person name="Grigoriev I.V."/>
            <person name="Nuss D."/>
        </authorList>
    </citation>
    <scope>NUCLEOTIDE SEQUENCE</scope>
    <source>
        <strain evidence="3">EP155</strain>
    </source>
</reference>
<name>A0A9P4XZD4_CRYP1</name>
<evidence type="ECO:0000256" key="1">
    <source>
        <dbReference type="SAM" id="MobiDB-lite"/>
    </source>
</evidence>
<feature type="compositionally biased region" description="Basic and acidic residues" evidence="1">
    <location>
        <begin position="111"/>
        <end position="122"/>
    </location>
</feature>
<organism evidence="3 4">
    <name type="scientific">Cryphonectria parasitica (strain ATCC 38755 / EP155)</name>
    <dbReference type="NCBI Taxonomy" id="660469"/>
    <lineage>
        <taxon>Eukaryota</taxon>
        <taxon>Fungi</taxon>
        <taxon>Dikarya</taxon>
        <taxon>Ascomycota</taxon>
        <taxon>Pezizomycotina</taxon>
        <taxon>Sordariomycetes</taxon>
        <taxon>Sordariomycetidae</taxon>
        <taxon>Diaporthales</taxon>
        <taxon>Cryphonectriaceae</taxon>
        <taxon>Cryphonectria-Endothia species complex</taxon>
        <taxon>Cryphonectria</taxon>
    </lineage>
</organism>
<proteinExistence type="predicted"/>
<evidence type="ECO:0000313" key="4">
    <source>
        <dbReference type="Proteomes" id="UP000803844"/>
    </source>
</evidence>
<dbReference type="AlphaFoldDB" id="A0A9P4XZD4"/>
<comment type="caution">
    <text evidence="3">The sequence shown here is derived from an EMBL/GenBank/DDBJ whole genome shotgun (WGS) entry which is preliminary data.</text>
</comment>
<dbReference type="GeneID" id="63837835"/>